<dbReference type="KEGG" id="snan:I6N98_12920"/>
<dbReference type="Proteomes" id="UP000596063">
    <property type="component" value="Chromosome"/>
</dbReference>
<evidence type="ECO:0000256" key="1">
    <source>
        <dbReference type="ARBA" id="ARBA00023015"/>
    </source>
</evidence>
<dbReference type="InterPro" id="IPR018060">
    <property type="entry name" value="HTH_AraC"/>
</dbReference>
<evidence type="ECO:0000259" key="4">
    <source>
        <dbReference type="PROSITE" id="PS01124"/>
    </source>
</evidence>
<dbReference type="SMART" id="SM00342">
    <property type="entry name" value="HTH_ARAC"/>
    <property type="match status" value="1"/>
</dbReference>
<dbReference type="PANTHER" id="PTHR47894:SF1">
    <property type="entry name" value="HTH-TYPE TRANSCRIPTIONAL REGULATOR VQSM"/>
    <property type="match status" value="1"/>
</dbReference>
<dbReference type="GO" id="GO:0003700">
    <property type="term" value="F:DNA-binding transcription factor activity"/>
    <property type="evidence" value="ECO:0007669"/>
    <property type="project" value="InterPro"/>
</dbReference>
<organism evidence="5 6">
    <name type="scientific">Spongiibacter nanhainus</name>
    <dbReference type="NCBI Taxonomy" id="2794344"/>
    <lineage>
        <taxon>Bacteria</taxon>
        <taxon>Pseudomonadati</taxon>
        <taxon>Pseudomonadota</taxon>
        <taxon>Gammaproteobacteria</taxon>
        <taxon>Cellvibrionales</taxon>
        <taxon>Spongiibacteraceae</taxon>
        <taxon>Spongiibacter</taxon>
    </lineage>
</organism>
<sequence>MPFTTTDPLYELAMFPPFMLNKLAEFLSSQGIDCERLCRGLGFRRDDLYDPDIRVSYRQADTMIKRGLEALPDYPGLGLAVGNLNVLGTLGLVGHAAALSKNLQDAWEICSRYQTLTGGMTQSQTTIADGVVYAQTLCRLPELPVQILCIEEVFASIVVYLRELGGEEINPIKVELAYPAPAYTDRYSQIFQAPVEFNSEGNRLMIDAAVLDKELPGHDPVALKQILAILERELKNTTATLDLAASVERVIIDSLQQRPTMAGVAVRMAMSERTLRRRLADNGLSFEQLVDNARRLTAMNLIHNNDMAIERVAELCGYGDSRSFRRAFRRWVSVGPREFRRG</sequence>
<evidence type="ECO:0000313" key="6">
    <source>
        <dbReference type="Proteomes" id="UP000596063"/>
    </source>
</evidence>
<evidence type="ECO:0000256" key="3">
    <source>
        <dbReference type="ARBA" id="ARBA00023163"/>
    </source>
</evidence>
<dbReference type="PROSITE" id="PS01124">
    <property type="entry name" value="HTH_ARAC_FAMILY_2"/>
    <property type="match status" value="1"/>
</dbReference>
<keyword evidence="1" id="KW-0805">Transcription regulation</keyword>
<gene>
    <name evidence="5" type="ORF">I6N98_12920</name>
</gene>
<evidence type="ECO:0000256" key="2">
    <source>
        <dbReference type="ARBA" id="ARBA00023125"/>
    </source>
</evidence>
<dbReference type="Pfam" id="PF12833">
    <property type="entry name" value="HTH_18"/>
    <property type="match status" value="1"/>
</dbReference>
<dbReference type="GO" id="GO:0000976">
    <property type="term" value="F:transcription cis-regulatory region binding"/>
    <property type="evidence" value="ECO:0007669"/>
    <property type="project" value="TreeGrafter"/>
</dbReference>
<evidence type="ECO:0000313" key="5">
    <source>
        <dbReference type="EMBL" id="QQD17263.1"/>
    </source>
</evidence>
<proteinExistence type="predicted"/>
<dbReference type="PANTHER" id="PTHR47894">
    <property type="entry name" value="HTH-TYPE TRANSCRIPTIONAL REGULATOR GADX"/>
    <property type="match status" value="1"/>
</dbReference>
<dbReference type="Gene3D" id="1.10.10.60">
    <property type="entry name" value="Homeodomain-like"/>
    <property type="match status" value="1"/>
</dbReference>
<keyword evidence="2" id="KW-0238">DNA-binding</keyword>
<feature type="domain" description="HTH araC/xylS-type" evidence="4">
    <location>
        <begin position="245"/>
        <end position="342"/>
    </location>
</feature>
<dbReference type="SUPFAM" id="SSF46689">
    <property type="entry name" value="Homeodomain-like"/>
    <property type="match status" value="1"/>
</dbReference>
<dbReference type="InterPro" id="IPR032687">
    <property type="entry name" value="AraC-type_N"/>
</dbReference>
<keyword evidence="3" id="KW-0804">Transcription</keyword>
<name>A0A7T4QYR3_9GAMM</name>
<dbReference type="InterPro" id="IPR009057">
    <property type="entry name" value="Homeodomain-like_sf"/>
</dbReference>
<dbReference type="GO" id="GO:0005829">
    <property type="term" value="C:cytosol"/>
    <property type="evidence" value="ECO:0007669"/>
    <property type="project" value="TreeGrafter"/>
</dbReference>
<dbReference type="EMBL" id="CP066167">
    <property type="protein sequence ID" value="QQD17263.1"/>
    <property type="molecule type" value="Genomic_DNA"/>
</dbReference>
<protein>
    <submittedName>
        <fullName evidence="5">AraC family transcriptional regulator</fullName>
    </submittedName>
</protein>
<dbReference type="Pfam" id="PF12625">
    <property type="entry name" value="Arabinose_bd"/>
    <property type="match status" value="1"/>
</dbReference>
<dbReference type="AlphaFoldDB" id="A0A7T4QYR3"/>
<reference evidence="5 6" key="1">
    <citation type="submission" date="2020-12" db="EMBL/GenBank/DDBJ databases">
        <authorList>
            <person name="Shan Y."/>
        </authorList>
    </citation>
    <scope>NUCLEOTIDE SEQUENCE [LARGE SCALE GENOMIC DNA]</scope>
    <source>
        <strain evidence="6">csc3.9</strain>
    </source>
</reference>
<keyword evidence="6" id="KW-1185">Reference proteome</keyword>
<accession>A0A7T4QYR3</accession>
<dbReference type="RefSeq" id="WP_198568765.1">
    <property type="nucleotide sequence ID" value="NZ_CP066167.1"/>
</dbReference>